<evidence type="ECO:0000256" key="2">
    <source>
        <dbReference type="ARBA" id="ARBA00022679"/>
    </source>
</evidence>
<evidence type="ECO:0000256" key="3">
    <source>
        <dbReference type="ARBA" id="ARBA00022741"/>
    </source>
</evidence>
<evidence type="ECO:0000256" key="8">
    <source>
        <dbReference type="SAM" id="Phobius"/>
    </source>
</evidence>
<feature type="compositionally biased region" description="Low complexity" evidence="7">
    <location>
        <begin position="707"/>
        <end position="723"/>
    </location>
</feature>
<proteinExistence type="predicted"/>
<organism evidence="10 11">
    <name type="scientific">Saccharomyces uvarum</name>
    <name type="common">Yeast</name>
    <name type="synonym">Saccharomyces bayanus var. uvarum</name>
    <dbReference type="NCBI Taxonomy" id="230603"/>
    <lineage>
        <taxon>Eukaryota</taxon>
        <taxon>Fungi</taxon>
        <taxon>Dikarya</taxon>
        <taxon>Ascomycota</taxon>
        <taxon>Saccharomycotina</taxon>
        <taxon>Saccharomycetes</taxon>
        <taxon>Saccharomycetales</taxon>
        <taxon>Saccharomycetaceae</taxon>
        <taxon>Saccharomyces</taxon>
    </lineage>
</organism>
<evidence type="ECO:0000313" key="11">
    <source>
        <dbReference type="Proteomes" id="UP001162085"/>
    </source>
</evidence>
<dbReference type="PROSITE" id="PS50011">
    <property type="entry name" value="PROTEIN_KINASE_DOM"/>
    <property type="match status" value="1"/>
</dbReference>
<feature type="transmembrane region" description="Helical" evidence="8">
    <location>
        <begin position="359"/>
        <end position="381"/>
    </location>
</feature>
<dbReference type="SMART" id="SM00220">
    <property type="entry name" value="S_TKc"/>
    <property type="match status" value="1"/>
</dbReference>
<feature type="region of interest" description="Disordered" evidence="7">
    <location>
        <begin position="923"/>
        <end position="981"/>
    </location>
</feature>
<sequence length="1149" mass="127730">MGTRNRKDIIEEVDIPSDLQLELTESGSNSTASLRSPTKTSATNLPAMSEDAADNASIASSSVDSLNMLLERQRVRQLNHPQHQQHISSSLAKTLTTLSSFSSIGSATKNKVKETNRISLTYDPVSKRKVLNTYEIIKELGHGQHGKVKLARDILSKQLVAIKIVDRHEKKQRKFFTFIKSSKIFENDKIKREIAIMKKCHHKHVVQLIEVLDDLKSRKIYLVLEYCSRGEVKWCPPDCLESDAKGPSLLSFQETRDILRGVVLGLEYLHYQGIIHRDIKPANLLISEDGTVKISDFGVSLAASSTNSSDSNESLDELELAKTVGTPAFFAPEMCLGEDAFEKYNLTKENLFRGSCISFMIDIWAVGVTLYCLIFGMLPFFSDFELRLFEKIVNDPLKFPSYKEMQSNKVSKMSCEEEYEMAKDLLLKLLEKNPQKRMTIPEIKKHPFISWDFDHISKEDDRLLASTLEQKLRFQCNQTDQFEPISISKHELKNAVSGVGKKIKESVLKSIPLKDPVDPSHMNYIHPTETSRSRSDANVIVSEGSVLSNIKELSSNDGYLNADSDAVDSNNSEDNNRDNINDGHLTKKELEQELSKFDDKHDSSNMVNLPINSSFASLDSFYIDNFAMAKMGMSSPEAGDPTLSTPNLPSVPSSTRLGRSPIFGGLPNQPSPIRPVLSQQKSSFYASGRYDNTHNNLVRNSSSHLMSVHSGRPSSRSSRINSRNQNLTKVPDSFSKSSNVQMSERKVPKDLEMPTPKRNLNTGHSKRPSSRDNSNIPSIKTDAPEKNSNVEDKLPSRNSPIKSLYQRMRQSKDKSQTFEVRRGNFFSHFNGDDDDSSSQSSATSSGSASDSELTSSSSSCTSGIPSRNSSSNYNSGYSETESLPFEFGVDSEDGSGVLLRDLPTGDQIRPFLDVQPYGQVKVRNTLNSKPPAVSSSPSSSEGEEELMLNVGNAGHRRRHNSSKVDELSNSSQSAQSVPNKAIYSNGSVYDSETTITPHNIDVLKIDHSPSRDQPAGNLGTLVLPKHLDQKKATTETSNLTDIVEFNGNSSYQKDEHLGKVLYSRDLLKDALDSTNAGRRRSVPSSKLRGRKEADTTTANNGGDDKDARKNSYRNDKKLGGFGGNHKTHERSRSLTVAELNELKRRGVQL</sequence>
<feature type="compositionally biased region" description="Basic and acidic residues" evidence="7">
    <location>
        <begin position="574"/>
        <end position="584"/>
    </location>
</feature>
<feature type="region of interest" description="Disordered" evidence="7">
    <location>
        <begin position="1074"/>
        <end position="1133"/>
    </location>
</feature>
<dbReference type="InterPro" id="IPR000719">
    <property type="entry name" value="Prot_kinase_dom"/>
</dbReference>
<name>A0ABN8WW12_SACUV</name>
<keyword evidence="8" id="KW-0472">Membrane</keyword>
<dbReference type="CDD" id="cd14008">
    <property type="entry name" value="STKc_LKB1_CaMKK"/>
    <property type="match status" value="1"/>
</dbReference>
<feature type="binding site" evidence="6">
    <location>
        <position position="163"/>
    </location>
    <ligand>
        <name>ATP</name>
        <dbReference type="ChEBI" id="CHEBI:30616"/>
    </ligand>
</feature>
<dbReference type="PANTHER" id="PTHR43895:SF152">
    <property type="entry name" value="SERINE_THREONINE-PROTEIN KINASE TOS3"/>
    <property type="match status" value="1"/>
</dbReference>
<accession>A0ABN8WW12</accession>
<evidence type="ECO:0000256" key="4">
    <source>
        <dbReference type="ARBA" id="ARBA00022777"/>
    </source>
</evidence>
<dbReference type="SUPFAM" id="SSF56112">
    <property type="entry name" value="Protein kinase-like (PK-like)"/>
    <property type="match status" value="1"/>
</dbReference>
<feature type="domain" description="Protein kinase" evidence="9">
    <location>
        <begin position="134"/>
        <end position="449"/>
    </location>
</feature>
<dbReference type="EMBL" id="OX365932">
    <property type="protein sequence ID" value="CAI4061429.1"/>
    <property type="molecule type" value="Genomic_DNA"/>
</dbReference>
<evidence type="ECO:0000256" key="1">
    <source>
        <dbReference type="ARBA" id="ARBA00022527"/>
    </source>
</evidence>
<dbReference type="InterPro" id="IPR017441">
    <property type="entry name" value="Protein_kinase_ATP_BS"/>
</dbReference>
<gene>
    <name evidence="10" type="primary">SUVZ05G2100</name>
    <name evidence="10" type="ORF">SUVZ_05G2100</name>
</gene>
<dbReference type="PROSITE" id="PS00107">
    <property type="entry name" value="PROTEIN_KINASE_ATP"/>
    <property type="match status" value="1"/>
</dbReference>
<dbReference type="Pfam" id="PF00069">
    <property type="entry name" value="Pkinase"/>
    <property type="match status" value="1"/>
</dbReference>
<feature type="region of interest" description="Disordered" evidence="7">
    <location>
        <begin position="25"/>
        <end position="45"/>
    </location>
</feature>
<keyword evidence="4" id="KW-0418">Kinase</keyword>
<keyword evidence="11" id="KW-1185">Reference proteome</keyword>
<keyword evidence="3 6" id="KW-0547">Nucleotide-binding</keyword>
<dbReference type="InterPro" id="IPR011009">
    <property type="entry name" value="Kinase-like_dom_sf"/>
</dbReference>
<keyword evidence="2" id="KW-0808">Transferase</keyword>
<evidence type="ECO:0000256" key="5">
    <source>
        <dbReference type="ARBA" id="ARBA00022840"/>
    </source>
</evidence>
<feature type="compositionally biased region" description="Polar residues" evidence="7">
    <location>
        <begin position="724"/>
        <end position="742"/>
    </location>
</feature>
<feature type="region of interest" description="Disordered" evidence="7">
    <location>
        <begin position="558"/>
        <end position="584"/>
    </location>
</feature>
<feature type="compositionally biased region" description="Basic and acidic residues" evidence="7">
    <location>
        <begin position="810"/>
        <end position="822"/>
    </location>
</feature>
<feature type="compositionally biased region" description="Low complexity" evidence="7">
    <location>
        <begin position="837"/>
        <end position="879"/>
    </location>
</feature>
<evidence type="ECO:0000259" key="9">
    <source>
        <dbReference type="PROSITE" id="PS50011"/>
    </source>
</evidence>
<keyword evidence="1" id="KW-0723">Serine/threonine-protein kinase</keyword>
<feature type="region of interest" description="Disordered" evidence="7">
    <location>
        <begin position="703"/>
        <end position="879"/>
    </location>
</feature>
<dbReference type="InterPro" id="IPR008271">
    <property type="entry name" value="Ser/Thr_kinase_AS"/>
</dbReference>
<feature type="compositionally biased region" description="Polar residues" evidence="7">
    <location>
        <begin position="967"/>
        <end position="981"/>
    </location>
</feature>
<dbReference type="PROSITE" id="PS00108">
    <property type="entry name" value="PROTEIN_KINASE_ST"/>
    <property type="match status" value="1"/>
</dbReference>
<feature type="compositionally biased region" description="Polar residues" evidence="7">
    <location>
        <begin position="642"/>
        <end position="657"/>
    </location>
</feature>
<evidence type="ECO:0000313" key="10">
    <source>
        <dbReference type="EMBL" id="CAI4061429.1"/>
    </source>
</evidence>
<feature type="compositionally biased region" description="Basic and acidic residues" evidence="7">
    <location>
        <begin position="743"/>
        <end position="752"/>
    </location>
</feature>
<feature type="compositionally biased region" description="Basic and acidic residues" evidence="7">
    <location>
        <begin position="1102"/>
        <end position="1118"/>
    </location>
</feature>
<feature type="region of interest" description="Disordered" evidence="7">
    <location>
        <begin position="635"/>
        <end position="675"/>
    </location>
</feature>
<dbReference type="Proteomes" id="UP001162085">
    <property type="component" value="Chromosome 5"/>
</dbReference>
<dbReference type="PANTHER" id="PTHR43895">
    <property type="entry name" value="CALCIUM/CALMODULIN-DEPENDENT PROTEIN KINASE KINASE-RELATED"/>
    <property type="match status" value="1"/>
</dbReference>
<protein>
    <recommendedName>
        <fullName evidence="9">Protein kinase domain-containing protein</fullName>
    </recommendedName>
</protein>
<evidence type="ECO:0000256" key="6">
    <source>
        <dbReference type="PROSITE-ProRule" id="PRU10141"/>
    </source>
</evidence>
<keyword evidence="5 6" id="KW-0067">ATP-binding</keyword>
<keyword evidence="8" id="KW-1133">Transmembrane helix</keyword>
<feature type="compositionally biased region" description="Basic and acidic residues" evidence="7">
    <location>
        <begin position="782"/>
        <end position="795"/>
    </location>
</feature>
<reference evidence="10" key="1">
    <citation type="submission" date="2022-10" db="EMBL/GenBank/DDBJ databases">
        <authorList>
            <person name="Byrne P K."/>
        </authorList>
    </citation>
    <scope>NUCLEOTIDE SEQUENCE</scope>
    <source>
        <strain evidence="10">ZP964</strain>
    </source>
</reference>
<evidence type="ECO:0000256" key="7">
    <source>
        <dbReference type="SAM" id="MobiDB-lite"/>
    </source>
</evidence>
<keyword evidence="8" id="KW-0812">Transmembrane</keyword>
<dbReference type="Gene3D" id="1.10.510.10">
    <property type="entry name" value="Transferase(Phosphotransferase) domain 1"/>
    <property type="match status" value="1"/>
</dbReference>